<organism evidence="1 2">
    <name type="scientific">Pseudocohnilembus persalinus</name>
    <name type="common">Ciliate</name>
    <dbReference type="NCBI Taxonomy" id="266149"/>
    <lineage>
        <taxon>Eukaryota</taxon>
        <taxon>Sar</taxon>
        <taxon>Alveolata</taxon>
        <taxon>Ciliophora</taxon>
        <taxon>Intramacronucleata</taxon>
        <taxon>Oligohymenophorea</taxon>
        <taxon>Scuticociliatia</taxon>
        <taxon>Philasterida</taxon>
        <taxon>Pseudocohnilembidae</taxon>
        <taxon>Pseudocohnilembus</taxon>
    </lineage>
</organism>
<comment type="caution">
    <text evidence="1">The sequence shown here is derived from an EMBL/GenBank/DDBJ whole genome shotgun (WGS) entry which is preliminary data.</text>
</comment>
<proteinExistence type="predicted"/>
<gene>
    <name evidence="1" type="ORF">PPERSA_02665</name>
</gene>
<keyword evidence="2" id="KW-1185">Reference proteome</keyword>
<evidence type="ECO:0000313" key="2">
    <source>
        <dbReference type="Proteomes" id="UP000054937"/>
    </source>
</evidence>
<dbReference type="OMA" id="KSSFFMQ"/>
<reference evidence="1 2" key="1">
    <citation type="journal article" date="2015" name="Sci. Rep.">
        <title>Genome of the facultative scuticociliatosis pathogen Pseudocohnilembus persalinus provides insight into its virulence through horizontal gene transfer.</title>
        <authorList>
            <person name="Xiong J."/>
            <person name="Wang G."/>
            <person name="Cheng J."/>
            <person name="Tian M."/>
            <person name="Pan X."/>
            <person name="Warren A."/>
            <person name="Jiang C."/>
            <person name="Yuan D."/>
            <person name="Miao W."/>
        </authorList>
    </citation>
    <scope>NUCLEOTIDE SEQUENCE [LARGE SCALE GENOMIC DNA]</scope>
    <source>
        <strain evidence="1">36N120E</strain>
    </source>
</reference>
<dbReference type="AlphaFoldDB" id="A0A0V0R5L5"/>
<name>A0A0V0R5L5_PSEPJ</name>
<dbReference type="OrthoDB" id="10590641at2759"/>
<accession>A0A0V0R5L5</accession>
<sequence>MQAPSQQVFKDHPKQNFIELRFAKKNINELSKDEALIRYKKNAYILGRIFSFTPDDNVKDEDSKKQQKYDENLDEKVVEEFQNRFFEMKDLHVQNLKQFQEQQKEFKKLIHDCLHLSGEDQIFQKLQELKQKNLYIEDHPFFKEETEFYLRTDEDERIRENIYQNVSEPLFNENEEAPVILKL</sequence>
<protein>
    <submittedName>
        <fullName evidence="1">Uncharacterized protein</fullName>
    </submittedName>
</protein>
<evidence type="ECO:0000313" key="1">
    <source>
        <dbReference type="EMBL" id="KRX09793.1"/>
    </source>
</evidence>
<dbReference type="EMBL" id="LDAU01000044">
    <property type="protein sequence ID" value="KRX09793.1"/>
    <property type="molecule type" value="Genomic_DNA"/>
</dbReference>
<dbReference type="InParanoid" id="A0A0V0R5L5"/>
<dbReference type="Proteomes" id="UP000054937">
    <property type="component" value="Unassembled WGS sequence"/>
</dbReference>